<dbReference type="EMBL" id="BAABBO010000007">
    <property type="protein sequence ID" value="GAA3959413.1"/>
    <property type="molecule type" value="Genomic_DNA"/>
</dbReference>
<keyword evidence="6" id="KW-0378">Hydrolase</keyword>
<feature type="region of interest" description="Disordered" evidence="7">
    <location>
        <begin position="111"/>
        <end position="142"/>
    </location>
</feature>
<accession>A0ABP7P497</accession>
<dbReference type="Gene3D" id="3.40.50.300">
    <property type="entry name" value="P-loop containing nucleotide triphosphate hydrolases"/>
    <property type="match status" value="1"/>
</dbReference>
<keyword evidence="5 6" id="KW-0411">Iron-sulfur</keyword>
<dbReference type="InterPro" id="IPR019591">
    <property type="entry name" value="Mrp/NBP35_ATP-bd"/>
</dbReference>
<proteinExistence type="inferred from homology"/>
<gene>
    <name evidence="8" type="ORF">GCM10022278_17110</name>
</gene>
<evidence type="ECO:0000256" key="6">
    <source>
        <dbReference type="HAMAP-Rule" id="MF_02040"/>
    </source>
</evidence>
<feature type="region of interest" description="Disordered" evidence="7">
    <location>
        <begin position="1"/>
        <end position="25"/>
    </location>
</feature>
<evidence type="ECO:0000313" key="8">
    <source>
        <dbReference type="EMBL" id="GAA3959413.1"/>
    </source>
</evidence>
<dbReference type="InterPro" id="IPR044304">
    <property type="entry name" value="NUBPL-like"/>
</dbReference>
<dbReference type="PANTHER" id="PTHR42961">
    <property type="entry name" value="IRON-SULFUR PROTEIN NUBPL"/>
    <property type="match status" value="1"/>
</dbReference>
<evidence type="ECO:0000256" key="2">
    <source>
        <dbReference type="ARBA" id="ARBA00022741"/>
    </source>
</evidence>
<dbReference type="InterPro" id="IPR033756">
    <property type="entry name" value="YlxH/NBP35"/>
</dbReference>
<dbReference type="InterPro" id="IPR000808">
    <property type="entry name" value="Mrp-like_CS"/>
</dbReference>
<comment type="subunit">
    <text evidence="6">Homodimer.</text>
</comment>
<dbReference type="CDD" id="cd02037">
    <property type="entry name" value="Mrp_NBP35"/>
    <property type="match status" value="1"/>
</dbReference>
<dbReference type="Proteomes" id="UP001501337">
    <property type="component" value="Unassembled WGS sequence"/>
</dbReference>
<evidence type="ECO:0000256" key="7">
    <source>
        <dbReference type="SAM" id="MobiDB-lite"/>
    </source>
</evidence>
<reference evidence="9" key="1">
    <citation type="journal article" date="2019" name="Int. J. Syst. Evol. Microbiol.">
        <title>The Global Catalogue of Microorganisms (GCM) 10K type strain sequencing project: providing services to taxonomists for standard genome sequencing and annotation.</title>
        <authorList>
            <consortium name="The Broad Institute Genomics Platform"/>
            <consortium name="The Broad Institute Genome Sequencing Center for Infectious Disease"/>
            <person name="Wu L."/>
            <person name="Ma J."/>
        </authorList>
    </citation>
    <scope>NUCLEOTIDE SEQUENCE [LARGE SCALE GENOMIC DNA]</scope>
    <source>
        <strain evidence="9">JCM 17555</strain>
    </source>
</reference>
<dbReference type="SUPFAM" id="SSF52540">
    <property type="entry name" value="P-loop containing nucleoside triphosphate hydrolases"/>
    <property type="match status" value="1"/>
</dbReference>
<keyword evidence="3 6" id="KW-0067">ATP-binding</keyword>
<evidence type="ECO:0000256" key="4">
    <source>
        <dbReference type="ARBA" id="ARBA00023004"/>
    </source>
</evidence>
<sequence length="425" mass="45194">MSSNESDQAEAISQQQTAWPVDDRRTQRNEAVLSEYGPGLAEAFSNYIDPYMALPMTAFARLEAQGKALGIDLPYACSGHYEAMRTLLTVSLPDSEVPDLNFSQTIEALPVADRSPKGGPQTGHAPLIQPRGADRAPASGTGQSAALAGVHNIIAVASGKGGVGKSTSSVNLALALQAEGARVGIVDADIYGPSMGMMCGVADGVRPDIVDFDGTRFFQPIEVFADAGTAPIQLMSMAFLVNEKTPMVWRGPMVSGALLQLITQTHWQALDYLIVDLPPGTGDIQLTLSQKVPLSAAVIVTTPQDIALLDARKAVSMFEKVDVPVLGVIENMSVHICSNCGHREHLFGSEGGARMAEEYGLPLLGQIPLHLTIREQTDQGRPTVYAEPESEVGLIYRDMARNVSARLAIRCAHAKNAAPGLIAQN</sequence>
<comment type="caution">
    <text evidence="8">The sequence shown here is derived from an EMBL/GenBank/DDBJ whole genome shotgun (WGS) entry which is preliminary data.</text>
</comment>
<dbReference type="PANTHER" id="PTHR42961:SF2">
    <property type="entry name" value="IRON-SULFUR PROTEIN NUBPL"/>
    <property type="match status" value="1"/>
</dbReference>
<keyword evidence="2 6" id="KW-0547">Nucleotide-binding</keyword>
<dbReference type="HAMAP" id="MF_02040">
    <property type="entry name" value="Mrp_NBP35"/>
    <property type="match status" value="1"/>
</dbReference>
<dbReference type="Pfam" id="PF10609">
    <property type="entry name" value="ParA"/>
    <property type="match status" value="1"/>
</dbReference>
<feature type="binding site" evidence="6">
    <location>
        <begin position="159"/>
        <end position="166"/>
    </location>
    <ligand>
        <name>ATP</name>
        <dbReference type="ChEBI" id="CHEBI:30616"/>
    </ligand>
</feature>
<keyword evidence="4 6" id="KW-0408">Iron</keyword>
<dbReference type="NCBIfam" id="NF008669">
    <property type="entry name" value="PRK11670.1"/>
    <property type="match status" value="1"/>
</dbReference>
<feature type="compositionally biased region" description="Polar residues" evidence="7">
    <location>
        <begin position="1"/>
        <end position="18"/>
    </location>
</feature>
<keyword evidence="1 6" id="KW-0479">Metal-binding</keyword>
<comment type="function">
    <text evidence="6">Binds and transfers iron-sulfur (Fe-S) clusters to target apoproteins. Can hydrolyze ATP.</text>
</comment>
<evidence type="ECO:0000256" key="5">
    <source>
        <dbReference type="ARBA" id="ARBA00023014"/>
    </source>
</evidence>
<keyword evidence="9" id="KW-1185">Reference proteome</keyword>
<evidence type="ECO:0000256" key="1">
    <source>
        <dbReference type="ARBA" id="ARBA00022723"/>
    </source>
</evidence>
<organism evidence="8 9">
    <name type="scientific">Allohahella marinimesophila</name>
    <dbReference type="NCBI Taxonomy" id="1054972"/>
    <lineage>
        <taxon>Bacteria</taxon>
        <taxon>Pseudomonadati</taxon>
        <taxon>Pseudomonadota</taxon>
        <taxon>Gammaproteobacteria</taxon>
        <taxon>Oceanospirillales</taxon>
        <taxon>Hahellaceae</taxon>
        <taxon>Allohahella</taxon>
    </lineage>
</organism>
<protein>
    <recommendedName>
        <fullName evidence="6">Iron-sulfur cluster carrier protein</fullName>
    </recommendedName>
</protein>
<dbReference type="InterPro" id="IPR027417">
    <property type="entry name" value="P-loop_NTPase"/>
</dbReference>
<evidence type="ECO:0000256" key="3">
    <source>
        <dbReference type="ARBA" id="ARBA00022840"/>
    </source>
</evidence>
<name>A0ABP7P497_9GAMM</name>
<evidence type="ECO:0000313" key="9">
    <source>
        <dbReference type="Proteomes" id="UP001501337"/>
    </source>
</evidence>
<comment type="similarity">
    <text evidence="6">Belongs to the Mrp/NBP35 ATP-binding proteins family.</text>
</comment>
<dbReference type="PROSITE" id="PS01215">
    <property type="entry name" value="MRP"/>
    <property type="match status" value="1"/>
</dbReference>